<dbReference type="OrthoDB" id="166040at2"/>
<keyword evidence="3" id="KW-0804">Transcription</keyword>
<sequence>MVSKKKDQKKRKTLTKDLLIQTAIQYANRNGIDALSMRNLANSLGVEAMSLYNHIQNKEELLDGMVEDCVKLFYKPKLDKDWKKEFKKRASSVREVLLNFPWLTVLLVSRVNVGEHMLKYFDQSLGCLVSVGFSYKQADHIINAVDSHIYGFTLQELNFPFNPEEYESKAKEYLPMISAENLPYFYHLSMEVANGKYNGIHHFEFGLDLILNALNPNPKNRNRT</sequence>
<dbReference type="GO" id="GO:0003677">
    <property type="term" value="F:DNA binding"/>
    <property type="evidence" value="ECO:0007669"/>
    <property type="project" value="UniProtKB-UniRule"/>
</dbReference>
<evidence type="ECO:0000313" key="6">
    <source>
        <dbReference type="EMBL" id="TGL75648.1"/>
    </source>
</evidence>
<dbReference type="Gene3D" id="1.10.10.60">
    <property type="entry name" value="Homeodomain-like"/>
    <property type="match status" value="1"/>
</dbReference>
<dbReference type="PROSITE" id="PS50977">
    <property type="entry name" value="HTH_TETR_2"/>
    <property type="match status" value="1"/>
</dbReference>
<dbReference type="Pfam" id="PF02909">
    <property type="entry name" value="TetR_C_1"/>
    <property type="match status" value="1"/>
</dbReference>
<dbReference type="SUPFAM" id="SSF46689">
    <property type="entry name" value="Homeodomain-like"/>
    <property type="match status" value="1"/>
</dbReference>
<dbReference type="EMBL" id="RQGH01000007">
    <property type="protein sequence ID" value="TGL75648.1"/>
    <property type="molecule type" value="Genomic_DNA"/>
</dbReference>
<reference evidence="6" key="1">
    <citation type="journal article" date="2019" name="PLoS Negl. Trop. Dis.">
        <title>Revisiting the worldwide diversity of Leptospira species in the environment.</title>
        <authorList>
            <person name="Vincent A.T."/>
            <person name="Schiettekatte O."/>
            <person name="Bourhy P."/>
            <person name="Veyrier F.J."/>
            <person name="Picardeau M."/>
        </authorList>
    </citation>
    <scope>NUCLEOTIDE SEQUENCE [LARGE SCALE GENOMIC DNA]</scope>
    <source>
        <strain evidence="6">201702451</strain>
    </source>
</reference>
<evidence type="ECO:0000256" key="3">
    <source>
        <dbReference type="ARBA" id="ARBA00023163"/>
    </source>
</evidence>
<accession>A0A4Z1AC40</accession>
<keyword evidence="7" id="KW-1185">Reference proteome</keyword>
<evidence type="ECO:0000313" key="7">
    <source>
        <dbReference type="Proteomes" id="UP000297567"/>
    </source>
</evidence>
<dbReference type="RefSeq" id="WP_135640595.1">
    <property type="nucleotide sequence ID" value="NZ_RQGH01000007.1"/>
</dbReference>
<keyword evidence="2 4" id="KW-0238">DNA-binding</keyword>
<dbReference type="SUPFAM" id="SSF48498">
    <property type="entry name" value="Tetracyclin repressor-like, C-terminal domain"/>
    <property type="match status" value="1"/>
</dbReference>
<evidence type="ECO:0000256" key="2">
    <source>
        <dbReference type="ARBA" id="ARBA00023125"/>
    </source>
</evidence>
<dbReference type="Proteomes" id="UP000297567">
    <property type="component" value="Unassembled WGS sequence"/>
</dbReference>
<dbReference type="InterPro" id="IPR036271">
    <property type="entry name" value="Tet_transcr_reg_TetR-rel_C_sf"/>
</dbReference>
<evidence type="ECO:0000256" key="4">
    <source>
        <dbReference type="PROSITE-ProRule" id="PRU00335"/>
    </source>
</evidence>
<organism evidence="6 7">
    <name type="scientific">Leptospira jelokensis</name>
    <dbReference type="NCBI Taxonomy" id="2484931"/>
    <lineage>
        <taxon>Bacteria</taxon>
        <taxon>Pseudomonadati</taxon>
        <taxon>Spirochaetota</taxon>
        <taxon>Spirochaetia</taxon>
        <taxon>Leptospirales</taxon>
        <taxon>Leptospiraceae</taxon>
        <taxon>Leptospira</taxon>
    </lineage>
</organism>
<evidence type="ECO:0000259" key="5">
    <source>
        <dbReference type="PROSITE" id="PS50977"/>
    </source>
</evidence>
<dbReference type="AlphaFoldDB" id="A0A4Z1AC40"/>
<feature type="DNA-binding region" description="H-T-H motif" evidence="4">
    <location>
        <begin position="36"/>
        <end position="55"/>
    </location>
</feature>
<protein>
    <submittedName>
        <fullName evidence="6">TetR/AcrR family transcriptional regulator</fullName>
    </submittedName>
</protein>
<dbReference type="InterPro" id="IPR009057">
    <property type="entry name" value="Homeodomain-like_sf"/>
</dbReference>
<evidence type="ECO:0000256" key="1">
    <source>
        <dbReference type="ARBA" id="ARBA00023015"/>
    </source>
</evidence>
<comment type="caution">
    <text evidence="6">The sequence shown here is derived from an EMBL/GenBank/DDBJ whole genome shotgun (WGS) entry which is preliminary data.</text>
</comment>
<feature type="domain" description="HTH tetR-type" evidence="5">
    <location>
        <begin position="13"/>
        <end position="73"/>
    </location>
</feature>
<gene>
    <name evidence="6" type="ORF">EHQ62_02125</name>
</gene>
<name>A0A4Z1AC40_9LEPT</name>
<dbReference type="InterPro" id="IPR004111">
    <property type="entry name" value="Repressor_TetR_C"/>
</dbReference>
<dbReference type="GO" id="GO:0045892">
    <property type="term" value="P:negative regulation of DNA-templated transcription"/>
    <property type="evidence" value="ECO:0007669"/>
    <property type="project" value="InterPro"/>
</dbReference>
<proteinExistence type="predicted"/>
<dbReference type="Gene3D" id="1.10.357.10">
    <property type="entry name" value="Tetracycline Repressor, domain 2"/>
    <property type="match status" value="1"/>
</dbReference>
<dbReference type="InterPro" id="IPR001647">
    <property type="entry name" value="HTH_TetR"/>
</dbReference>
<dbReference type="Pfam" id="PF00440">
    <property type="entry name" value="TetR_N"/>
    <property type="match status" value="1"/>
</dbReference>
<keyword evidence="1" id="KW-0805">Transcription regulation</keyword>